<comment type="caution">
    <text evidence="1">The sequence shown here is derived from an EMBL/GenBank/DDBJ whole genome shotgun (WGS) entry which is preliminary data.</text>
</comment>
<dbReference type="NCBIfam" id="TIGR04183">
    <property type="entry name" value="Por_Secre_tail"/>
    <property type="match status" value="1"/>
</dbReference>
<proteinExistence type="predicted"/>
<organism evidence="1">
    <name type="scientific">bioreactor metagenome</name>
    <dbReference type="NCBI Taxonomy" id="1076179"/>
    <lineage>
        <taxon>unclassified sequences</taxon>
        <taxon>metagenomes</taxon>
        <taxon>ecological metagenomes</taxon>
    </lineage>
</organism>
<evidence type="ECO:0000313" key="1">
    <source>
        <dbReference type="EMBL" id="MPM60135.1"/>
    </source>
</evidence>
<gene>
    <name evidence="1" type="ORF">SDC9_106982</name>
</gene>
<dbReference type="InterPro" id="IPR026444">
    <property type="entry name" value="Secre_tail"/>
</dbReference>
<evidence type="ECO:0008006" key="2">
    <source>
        <dbReference type="Google" id="ProtNLM"/>
    </source>
</evidence>
<dbReference type="EMBL" id="VSSQ01017644">
    <property type="protein sequence ID" value="MPM60135.1"/>
    <property type="molecule type" value="Genomic_DNA"/>
</dbReference>
<reference evidence="1" key="1">
    <citation type="submission" date="2019-08" db="EMBL/GenBank/DDBJ databases">
        <authorList>
            <person name="Kucharzyk K."/>
            <person name="Murdoch R.W."/>
            <person name="Higgins S."/>
            <person name="Loffler F."/>
        </authorList>
    </citation>
    <scope>NUCLEOTIDE SEQUENCE</scope>
</reference>
<dbReference type="AlphaFoldDB" id="A0A645B3Y6"/>
<name>A0A645B3Y6_9ZZZZ</name>
<sequence length="44" mass="4923">MGQVVFEGDLVDKTTVQTSSFAPGVYLIKLENGKTFEFEKIIIE</sequence>
<accession>A0A645B3Y6</accession>
<protein>
    <recommendedName>
        <fullName evidence="2">Secretion system C-terminal sorting domain-containing protein</fullName>
    </recommendedName>
</protein>